<dbReference type="PANTHER" id="PTHR35902">
    <property type="entry name" value="S-LAYER DOMAIN-LIKE PROTEIN-RELATED"/>
    <property type="match status" value="1"/>
</dbReference>
<proteinExistence type="predicted"/>
<keyword evidence="3" id="KW-1185">Reference proteome</keyword>
<evidence type="ECO:0008006" key="4">
    <source>
        <dbReference type="Google" id="ProtNLM"/>
    </source>
</evidence>
<keyword evidence="1" id="KW-1133">Transmembrane helix</keyword>
<dbReference type="HOGENOM" id="CLU_570621_0_0_2"/>
<dbReference type="Gene3D" id="2.60.40.10">
    <property type="entry name" value="Immunoglobulins"/>
    <property type="match status" value="2"/>
</dbReference>
<dbReference type="GeneID" id="15391741"/>
<keyword evidence="1" id="KW-0472">Membrane</keyword>
<dbReference type="AlphaFoldDB" id="N0BI58"/>
<dbReference type="InterPro" id="IPR013783">
    <property type="entry name" value="Ig-like_fold"/>
</dbReference>
<sequence length="480" mass="53513">MKIKFLIPLLCSLLLVNPAIAQSLISLSYHTIPQNPTTGYFVISIDISNAGGEVKGLELFLSESEKDFSFYDEKSSLDLRLGDLASGSTSAQVKAYAKKPGIYQIDVDLKYYDVNLSAWKSINSVFALMVSEKSIFSIEKDYFEISANEDKEYRVRIKNLGGDLGNIRIGFKTPEGIVADSSVFDSWKAGEEKEISFRLSANDVRAGNYGLYLVIDYVDTLNNEGTDKLPLTLKVLKKPMISLTSDIPDKIYPDSDFVISIQIRNSGNCDLKNLRARLDFPDEFVGEKEKFLGYFEVGETKIINYSITAKDYAKPGSYRFSLRLEADDFAQTSDIEVFVKDPGRISIDIAGVYTSPQRILGGDNFKLSLQLENSGKRSAKAVYVKLTLPEGFEGKNSYFIGTLESGDSATANLDLKAGKPGLHEVKAEISYMDMAYKKHSVTKTFTLYVFPKDSSYIFGFAGLIALLIVAYLLKKKRRKK</sequence>
<dbReference type="eggNOG" id="arCOG02080">
    <property type="taxonomic scope" value="Archaea"/>
</dbReference>
<dbReference type="EMBL" id="CP005290">
    <property type="protein sequence ID" value="AGK60131.1"/>
    <property type="molecule type" value="Genomic_DNA"/>
</dbReference>
<protein>
    <recommendedName>
        <fullName evidence="4">CARDB domain-containing protein</fullName>
    </recommendedName>
</protein>
<organism evidence="2 3">
    <name type="scientific">Archaeoglobus sulfaticallidus PM70-1</name>
    <dbReference type="NCBI Taxonomy" id="387631"/>
    <lineage>
        <taxon>Archaea</taxon>
        <taxon>Methanobacteriati</taxon>
        <taxon>Methanobacteriota</taxon>
        <taxon>Archaeoglobi</taxon>
        <taxon>Archaeoglobales</taxon>
        <taxon>Archaeoglobaceae</taxon>
        <taxon>Archaeoglobus</taxon>
    </lineage>
</organism>
<dbReference type="RefSeq" id="WP_015589730.1">
    <property type="nucleotide sequence ID" value="NC_021169.1"/>
</dbReference>
<evidence type="ECO:0000313" key="2">
    <source>
        <dbReference type="EMBL" id="AGK60131.1"/>
    </source>
</evidence>
<gene>
    <name evidence="2" type="ORF">Asulf_00095</name>
</gene>
<reference evidence="2 3" key="1">
    <citation type="journal article" date="2013" name="Genome Announc.">
        <title>Complete Genome Sequence of the Thermophilic and Facultatively Chemolithoautotrophic Sulfate Reducer Archaeoglobus sulfaticallidus Strain PM70-1T.</title>
        <authorList>
            <person name="Stokke R."/>
            <person name="Hocking W.P."/>
            <person name="Steinsbu B.O."/>
            <person name="Steen I.H."/>
        </authorList>
    </citation>
    <scope>NUCLEOTIDE SEQUENCE [LARGE SCALE GENOMIC DNA]</scope>
    <source>
        <strain evidence="2">PM70-1</strain>
    </source>
</reference>
<feature type="transmembrane region" description="Helical" evidence="1">
    <location>
        <begin position="456"/>
        <end position="473"/>
    </location>
</feature>
<dbReference type="PANTHER" id="PTHR35902:SF3">
    <property type="entry name" value="NPCBM-ASSOCIATED, NEW3 DOMAIN OF ALPHA-GALACTOSIDASE"/>
    <property type="match status" value="1"/>
</dbReference>
<name>N0BI58_9EURY</name>
<keyword evidence="1" id="KW-0812">Transmembrane</keyword>
<evidence type="ECO:0000313" key="3">
    <source>
        <dbReference type="Proteomes" id="UP000013307"/>
    </source>
</evidence>
<evidence type="ECO:0000256" key="1">
    <source>
        <dbReference type="SAM" id="Phobius"/>
    </source>
</evidence>
<dbReference type="Proteomes" id="UP000013307">
    <property type="component" value="Chromosome"/>
</dbReference>
<dbReference type="KEGG" id="ast:Asulf_00095"/>
<accession>N0BI58</accession>
<dbReference type="OrthoDB" id="56770at2157"/>
<dbReference type="STRING" id="387631.Asulf_00095"/>